<gene>
    <name evidence="1" type="ORF">SAMN05444396_104143</name>
</gene>
<organism evidence="1 2">
    <name type="scientific">Flavobacterium segetis</name>
    <dbReference type="NCBI Taxonomy" id="271157"/>
    <lineage>
        <taxon>Bacteria</taxon>
        <taxon>Pseudomonadati</taxon>
        <taxon>Bacteroidota</taxon>
        <taxon>Flavobacteriia</taxon>
        <taxon>Flavobacteriales</taxon>
        <taxon>Flavobacteriaceae</taxon>
        <taxon>Flavobacterium</taxon>
    </lineage>
</organism>
<dbReference type="STRING" id="271157.SAMN05444396_104143"/>
<keyword evidence="2" id="KW-1185">Reference proteome</keyword>
<name>A0A1M5GTG8_9FLAO</name>
<dbReference type="Proteomes" id="UP000184036">
    <property type="component" value="Unassembled WGS sequence"/>
</dbReference>
<accession>A0A1M5GTG8</accession>
<dbReference type="AlphaFoldDB" id="A0A1M5GTG8"/>
<proteinExistence type="predicted"/>
<dbReference type="RefSeq" id="WP_072990128.1">
    <property type="nucleotide sequence ID" value="NZ_FQWE01000004.1"/>
</dbReference>
<reference evidence="2" key="1">
    <citation type="submission" date="2016-11" db="EMBL/GenBank/DDBJ databases">
        <authorList>
            <person name="Varghese N."/>
            <person name="Submissions S."/>
        </authorList>
    </citation>
    <scope>NUCLEOTIDE SEQUENCE [LARGE SCALE GENOMIC DNA]</scope>
    <source>
        <strain evidence="2">DSM 19741</strain>
    </source>
</reference>
<dbReference type="EMBL" id="FQWE01000004">
    <property type="protein sequence ID" value="SHG06955.1"/>
    <property type="molecule type" value="Genomic_DNA"/>
</dbReference>
<evidence type="ECO:0000313" key="1">
    <source>
        <dbReference type="EMBL" id="SHG06955.1"/>
    </source>
</evidence>
<evidence type="ECO:0000313" key="2">
    <source>
        <dbReference type="Proteomes" id="UP000184036"/>
    </source>
</evidence>
<dbReference type="OrthoDB" id="1308937at2"/>
<protein>
    <submittedName>
        <fullName evidence="1">Uncharacterized protein</fullName>
    </submittedName>
</protein>
<sequence length="401" mass="46692">MKFLVIEQDLRVSGTSQGIISRSFLAKLRITYPESIIDVVYLKQYASEDRLDLLPINSILEKVLDLNIPFSTLLLNKIYWRLFNISLKEKHIHKVYATEIAKIDYKRYDHIFIRSAGLEHEMLLASRDLPILKHAIINFHEPFPFFWCAGSTSYLTNLELFRMKMMNQVVAQAKSCIATAFLARDMQYLYGSQKKFYALPHQYTEKVFDLSDTSQILKKNKKVTISYHGAIQFGRNIDILLDSYEELVNSNQIYQEQSEFVVRIKGVNLENLRIKYAKTPNILILDCLNFSNSSFEQIHETDITIILENGPLYCNILVGKAPFLAAYYKPVLSISPPKSELRTIIKDEKYIADCNNKEEVKQKLEALIIDRLNSKEPAYPFQDYFSDEKFKLMINKILFKD</sequence>